<feature type="region of interest" description="Disordered" evidence="1">
    <location>
        <begin position="1"/>
        <end position="49"/>
    </location>
</feature>
<evidence type="ECO:0000313" key="3">
    <source>
        <dbReference type="Proteomes" id="UP001566132"/>
    </source>
</evidence>
<dbReference type="EMBL" id="JBDJPC010000007">
    <property type="protein sequence ID" value="KAL1493640.1"/>
    <property type="molecule type" value="Genomic_DNA"/>
</dbReference>
<gene>
    <name evidence="2" type="ORF">ABEB36_009339</name>
</gene>
<keyword evidence="3" id="KW-1185">Reference proteome</keyword>
<evidence type="ECO:0000313" key="2">
    <source>
        <dbReference type="EMBL" id="KAL1493640.1"/>
    </source>
</evidence>
<dbReference type="AlphaFoldDB" id="A0ABD1EG23"/>
<accession>A0ABD1EG23</accession>
<reference evidence="2 3" key="1">
    <citation type="submission" date="2024-05" db="EMBL/GenBank/DDBJ databases">
        <title>Genetic variation in Jamaican populations of the coffee berry borer (Hypothenemus hampei).</title>
        <authorList>
            <person name="Errbii M."/>
            <person name="Myrie A."/>
        </authorList>
    </citation>
    <scope>NUCLEOTIDE SEQUENCE [LARGE SCALE GENOMIC DNA]</scope>
    <source>
        <strain evidence="2">JA-Hopewell-2020-01-JO</strain>
        <tissue evidence="2">Whole body</tissue>
    </source>
</reference>
<dbReference type="Proteomes" id="UP001566132">
    <property type="component" value="Unassembled WGS sequence"/>
</dbReference>
<sequence>MKQVRAAKAIQAASRDMRQAVPRQHANKPDVFYKSGKKGGSLDNQQHQSLHRYRLCSKSREMGTSKGRSFGKISSKDQRFFREAREKEGVQEKEINEVNTHIAGRLAMFYKRWTNVTSHTGEFLQILGHNILYARLKIFCFQI</sequence>
<protein>
    <submittedName>
        <fullName evidence="2">Uncharacterized protein</fullName>
    </submittedName>
</protein>
<comment type="caution">
    <text evidence="2">The sequence shown here is derived from an EMBL/GenBank/DDBJ whole genome shotgun (WGS) entry which is preliminary data.</text>
</comment>
<evidence type="ECO:0000256" key="1">
    <source>
        <dbReference type="SAM" id="MobiDB-lite"/>
    </source>
</evidence>
<name>A0ABD1EG23_HYPHA</name>
<proteinExistence type="predicted"/>
<organism evidence="2 3">
    <name type="scientific">Hypothenemus hampei</name>
    <name type="common">Coffee berry borer</name>
    <dbReference type="NCBI Taxonomy" id="57062"/>
    <lineage>
        <taxon>Eukaryota</taxon>
        <taxon>Metazoa</taxon>
        <taxon>Ecdysozoa</taxon>
        <taxon>Arthropoda</taxon>
        <taxon>Hexapoda</taxon>
        <taxon>Insecta</taxon>
        <taxon>Pterygota</taxon>
        <taxon>Neoptera</taxon>
        <taxon>Endopterygota</taxon>
        <taxon>Coleoptera</taxon>
        <taxon>Polyphaga</taxon>
        <taxon>Cucujiformia</taxon>
        <taxon>Curculionidae</taxon>
        <taxon>Scolytinae</taxon>
        <taxon>Hypothenemus</taxon>
    </lineage>
</organism>